<dbReference type="AlphaFoldDB" id="A0A1W0WYD9"/>
<dbReference type="EMBL" id="MTYJ01000032">
    <property type="protein sequence ID" value="OQV20209.1"/>
    <property type="molecule type" value="Genomic_DNA"/>
</dbReference>
<dbReference type="OrthoDB" id="446723at2759"/>
<dbReference type="InterPro" id="IPR029058">
    <property type="entry name" value="AB_hydrolase_fold"/>
</dbReference>
<evidence type="ECO:0000313" key="1">
    <source>
        <dbReference type="EMBL" id="OQV20209.1"/>
    </source>
</evidence>
<name>A0A1W0WYD9_HYPEX</name>
<protein>
    <recommendedName>
        <fullName evidence="3">Serine aminopeptidase S33 domain-containing protein</fullName>
    </recommendedName>
</protein>
<keyword evidence="2" id="KW-1185">Reference proteome</keyword>
<sequence length="381" mass="42313">MSALLSSQLSVVSPKTVRQSLNPNGYCCVIRLPKQKASVPPTAIQQRKEPWKSRKWMERFAENSELQLSQAERCCLLKDICRDGLWLICCPPCSTAGMANKLAFSAPRKPTYWPLMELNGAGPPHQAVPVSTKDLTGGVKVFWITTKMGHRIACMYVEFTISSSPVILYSHSNADDLGTIARHIRRLSRTLYCHVFAYDYSGYGLSEGDACIRNFYSDAEAAYLALRFFYGFNQPDIIFYGSSLGSVAAAHLAAKYSCRGLIMMASIPSGIRLLCRNSRSLARKKSSFLFDVLDNVTLARKIKCPVLVVHGDEDGLCSLNGAELLVAQLPHATEPAFFKGVGHDEVELFRRAQLRMSLFIHTECAVIWNSINEASDKAKPQ</sequence>
<organism evidence="1 2">
    <name type="scientific">Hypsibius exemplaris</name>
    <name type="common">Freshwater tardigrade</name>
    <dbReference type="NCBI Taxonomy" id="2072580"/>
    <lineage>
        <taxon>Eukaryota</taxon>
        <taxon>Metazoa</taxon>
        <taxon>Ecdysozoa</taxon>
        <taxon>Tardigrada</taxon>
        <taxon>Eutardigrada</taxon>
        <taxon>Parachela</taxon>
        <taxon>Hypsibioidea</taxon>
        <taxon>Hypsibiidae</taxon>
        <taxon>Hypsibius</taxon>
    </lineage>
</organism>
<dbReference type="Proteomes" id="UP000192578">
    <property type="component" value="Unassembled WGS sequence"/>
</dbReference>
<comment type="caution">
    <text evidence="1">The sequence shown here is derived from an EMBL/GenBank/DDBJ whole genome shotgun (WGS) entry which is preliminary data.</text>
</comment>
<accession>A0A1W0WYD9</accession>
<evidence type="ECO:0008006" key="3">
    <source>
        <dbReference type="Google" id="ProtNLM"/>
    </source>
</evidence>
<reference evidence="2" key="1">
    <citation type="submission" date="2017-01" db="EMBL/GenBank/DDBJ databases">
        <title>Comparative genomics of anhydrobiosis in the tardigrade Hypsibius dujardini.</title>
        <authorList>
            <person name="Yoshida Y."/>
            <person name="Koutsovoulos G."/>
            <person name="Laetsch D."/>
            <person name="Stevens L."/>
            <person name="Kumar S."/>
            <person name="Horikawa D."/>
            <person name="Ishino K."/>
            <person name="Komine S."/>
            <person name="Tomita M."/>
            <person name="Blaxter M."/>
            <person name="Arakawa K."/>
        </authorList>
    </citation>
    <scope>NUCLEOTIDE SEQUENCE [LARGE SCALE GENOMIC DNA]</scope>
    <source>
        <strain evidence="2">Z151</strain>
    </source>
</reference>
<evidence type="ECO:0000313" key="2">
    <source>
        <dbReference type="Proteomes" id="UP000192578"/>
    </source>
</evidence>
<dbReference type="PANTHER" id="PTHR12277">
    <property type="entry name" value="ALPHA/BETA HYDROLASE DOMAIN-CONTAINING PROTEIN"/>
    <property type="match status" value="1"/>
</dbReference>
<dbReference type="SUPFAM" id="SSF53474">
    <property type="entry name" value="alpha/beta-Hydrolases"/>
    <property type="match status" value="1"/>
</dbReference>
<dbReference type="Gene3D" id="3.40.50.1820">
    <property type="entry name" value="alpha/beta hydrolase"/>
    <property type="match status" value="1"/>
</dbReference>
<gene>
    <name evidence="1" type="ORF">BV898_05765</name>
</gene>
<dbReference type="PANTHER" id="PTHR12277:SF81">
    <property type="entry name" value="PROTEIN ABHD13"/>
    <property type="match status" value="1"/>
</dbReference>
<proteinExistence type="predicted"/>